<dbReference type="RefSeq" id="WP_029941024.1">
    <property type="nucleotide sequence ID" value="NZ_BSOO01000027.1"/>
</dbReference>
<feature type="chain" id="PRO_5047010072" description="DUF2490 domain-containing protein" evidence="1">
    <location>
        <begin position="24"/>
        <end position="225"/>
    </location>
</feature>
<accession>A0ABQ5Z731</accession>
<evidence type="ECO:0000313" key="3">
    <source>
        <dbReference type="Proteomes" id="UP001156703"/>
    </source>
</evidence>
<name>A0ABQ5Z731_9SPHN</name>
<evidence type="ECO:0000313" key="2">
    <source>
        <dbReference type="EMBL" id="GLR48503.1"/>
    </source>
</evidence>
<dbReference type="Pfam" id="PF10677">
    <property type="entry name" value="DUF2490"/>
    <property type="match status" value="1"/>
</dbReference>
<reference evidence="3" key="1">
    <citation type="journal article" date="2019" name="Int. J. Syst. Evol. Microbiol.">
        <title>The Global Catalogue of Microorganisms (GCM) 10K type strain sequencing project: providing services to taxonomists for standard genome sequencing and annotation.</title>
        <authorList>
            <consortium name="The Broad Institute Genomics Platform"/>
            <consortium name="The Broad Institute Genome Sequencing Center for Infectious Disease"/>
            <person name="Wu L."/>
            <person name="Ma J."/>
        </authorList>
    </citation>
    <scope>NUCLEOTIDE SEQUENCE [LARGE SCALE GENOMIC DNA]</scope>
    <source>
        <strain evidence="3">NBRC 102146</strain>
    </source>
</reference>
<dbReference type="EMBL" id="BSOO01000027">
    <property type="protein sequence ID" value="GLR48503.1"/>
    <property type="molecule type" value="Genomic_DNA"/>
</dbReference>
<proteinExistence type="predicted"/>
<keyword evidence="3" id="KW-1185">Reference proteome</keyword>
<evidence type="ECO:0000256" key="1">
    <source>
        <dbReference type="SAM" id="SignalP"/>
    </source>
</evidence>
<feature type="signal peptide" evidence="1">
    <location>
        <begin position="1"/>
        <end position="23"/>
    </location>
</feature>
<comment type="caution">
    <text evidence="2">The sequence shown here is derived from an EMBL/GenBank/DDBJ whole genome shotgun (WGS) entry which is preliminary data.</text>
</comment>
<evidence type="ECO:0008006" key="4">
    <source>
        <dbReference type="Google" id="ProtNLM"/>
    </source>
</evidence>
<gene>
    <name evidence="2" type="ORF">GCM10007925_22200</name>
</gene>
<protein>
    <recommendedName>
        <fullName evidence="4">DUF2490 domain-containing protein</fullName>
    </recommendedName>
</protein>
<dbReference type="InterPro" id="IPR019619">
    <property type="entry name" value="DUF2490"/>
</dbReference>
<dbReference type="Proteomes" id="UP001156703">
    <property type="component" value="Unassembled WGS sequence"/>
</dbReference>
<keyword evidence="1" id="KW-0732">Signal</keyword>
<sequence length="225" mass="24744">MKNFSISAAVALCAAFVATPAAAREDSQVWTGATATVKLDPKWRISQELIGRFSDNRNGLYEVEAVTMLGYKLDSKVTLAGGYVHNPLYAAGDFTMMEHRAREQVTVDNIAKLGGGSLSGRLRLEQRWRENVDGTAWRMRPYLKYSHPLVGKTSLTLSSEAFVNLKKTPFQKVNGLDRFRNLVAVNVPLSKQLNVEAGYLNQYGIVRGGPDNIDHVASISLGLSL</sequence>
<organism evidence="2 3">
    <name type="scientific">Sphingomonas astaxanthinifaciens DSM 22298</name>
    <dbReference type="NCBI Taxonomy" id="1123267"/>
    <lineage>
        <taxon>Bacteria</taxon>
        <taxon>Pseudomonadati</taxon>
        <taxon>Pseudomonadota</taxon>
        <taxon>Alphaproteobacteria</taxon>
        <taxon>Sphingomonadales</taxon>
        <taxon>Sphingomonadaceae</taxon>
        <taxon>Sphingomonas</taxon>
    </lineage>
</organism>